<feature type="transmembrane region" description="Helical" evidence="2">
    <location>
        <begin position="302"/>
        <end position="324"/>
    </location>
</feature>
<feature type="transmembrane region" description="Helical" evidence="2">
    <location>
        <begin position="395"/>
        <end position="414"/>
    </location>
</feature>
<protein>
    <submittedName>
        <fullName evidence="3">Uncharacterized protein</fullName>
    </submittedName>
</protein>
<sequence length="652" mass="67536">MSFHTTSLATVVQAAAEPAGGAAIGEVLLASAMAGVATAVLGWLGYTHRTGRSQVLARAGAVAERTSGMPAWAALPGALAGVALLVAVLGMYWDIALHIDDGRDAGPLANPAHYFILAGLFGIFAAGFLAIVLSPQGSRPSRGAVRVTRGWYAPLGGVLMICCSAFSLVGFPLDDVWHRLFGQDVTLWGPTHLMLIGGAGMTLVGMSVLLVEGGGARALEREETATREGGAGTPGSRTWAFFMRMRFLGIAGGFLVGLSTFQAEFDFGVPQFALILQPALITVAAGVALVSARVFLGPGAALWAVFYFVLVRGGLALIVGPGLGETTPHFPLYLGSALVVEGVALLVAVRRDPVRFGAIAGAAVGTVGLLTEQVWTHVWMTLPWPADMLPETLAVGLVTGIAAGALGGWVGAMLRAPQAIAKGEDTPRVAPASAPMIRRIALPGVCGLVVAAVVGYGLMTSTPQGLSADVRLADVAGSGQQREATAEVTIRPASKADDARWLTVTAWQGGTKLHVDRLEQVGPGRYRSTEPLPLHGDWKTLIRLHTRGELATVPIYLPEDKAIPAPAVPAPASFTRAFQGEKEFLQREAKGGVSGWLWGVGYAVVLGIAAALLVALAWGLARLAAPPAGPQGPRRPAADRRSPAGLRPVGTS</sequence>
<feature type="transmembrane region" description="Helical" evidence="2">
    <location>
        <begin position="271"/>
        <end position="290"/>
    </location>
</feature>
<feature type="transmembrane region" description="Helical" evidence="2">
    <location>
        <begin position="440"/>
        <end position="459"/>
    </location>
</feature>
<feature type="transmembrane region" description="Helical" evidence="2">
    <location>
        <begin position="596"/>
        <end position="621"/>
    </location>
</feature>
<proteinExistence type="predicted"/>
<evidence type="ECO:0000256" key="2">
    <source>
        <dbReference type="SAM" id="Phobius"/>
    </source>
</evidence>
<reference evidence="3 4" key="1">
    <citation type="submission" date="2018-03" db="EMBL/GenBank/DDBJ databases">
        <title>Aquarubrobacter algicola gen. nov., sp. nov., a novel actinobacterium isolated from shallow eutrophic lake during the end of cyanobacterial harmful algal blooms.</title>
        <authorList>
            <person name="Chun S.J."/>
        </authorList>
    </citation>
    <scope>NUCLEOTIDE SEQUENCE [LARGE SCALE GENOMIC DNA]</scope>
    <source>
        <strain evidence="3 4">Seoho-28</strain>
    </source>
</reference>
<evidence type="ECO:0000313" key="4">
    <source>
        <dbReference type="Proteomes" id="UP000240739"/>
    </source>
</evidence>
<accession>A0A2T4UGE8</accession>
<feature type="transmembrane region" description="Helical" evidence="2">
    <location>
        <begin position="153"/>
        <end position="173"/>
    </location>
</feature>
<keyword evidence="2" id="KW-0812">Transmembrane</keyword>
<name>A0A2T4UGE8_9ACTN</name>
<feature type="transmembrane region" description="Helical" evidence="2">
    <location>
        <begin position="330"/>
        <end position="349"/>
    </location>
</feature>
<organism evidence="3 4">
    <name type="scientific">Paraconexibacter algicola</name>
    <dbReference type="NCBI Taxonomy" id="2133960"/>
    <lineage>
        <taxon>Bacteria</taxon>
        <taxon>Bacillati</taxon>
        <taxon>Actinomycetota</taxon>
        <taxon>Thermoleophilia</taxon>
        <taxon>Solirubrobacterales</taxon>
        <taxon>Paraconexibacteraceae</taxon>
        <taxon>Paraconexibacter</taxon>
    </lineage>
</organism>
<feature type="transmembrane region" description="Helical" evidence="2">
    <location>
        <begin position="113"/>
        <end position="133"/>
    </location>
</feature>
<feature type="transmembrane region" description="Helical" evidence="2">
    <location>
        <begin position="356"/>
        <end position="375"/>
    </location>
</feature>
<dbReference type="AlphaFoldDB" id="A0A2T4UGE8"/>
<feature type="region of interest" description="Disordered" evidence="1">
    <location>
        <begin position="627"/>
        <end position="652"/>
    </location>
</feature>
<keyword evidence="2" id="KW-1133">Transmembrane helix</keyword>
<evidence type="ECO:0000313" key="3">
    <source>
        <dbReference type="EMBL" id="PTL58333.1"/>
    </source>
</evidence>
<gene>
    <name evidence="3" type="ORF">C7Y72_01050</name>
</gene>
<feature type="transmembrane region" description="Helical" evidence="2">
    <location>
        <begin position="247"/>
        <end position="265"/>
    </location>
</feature>
<dbReference type="OrthoDB" id="3328774at2"/>
<feature type="transmembrane region" description="Helical" evidence="2">
    <location>
        <begin position="193"/>
        <end position="211"/>
    </location>
</feature>
<comment type="caution">
    <text evidence="3">The sequence shown here is derived from an EMBL/GenBank/DDBJ whole genome shotgun (WGS) entry which is preliminary data.</text>
</comment>
<dbReference type="RefSeq" id="WP_107566771.1">
    <property type="nucleotide sequence ID" value="NZ_PYYB01000001.1"/>
</dbReference>
<dbReference type="Proteomes" id="UP000240739">
    <property type="component" value="Unassembled WGS sequence"/>
</dbReference>
<evidence type="ECO:0000256" key="1">
    <source>
        <dbReference type="SAM" id="MobiDB-lite"/>
    </source>
</evidence>
<keyword evidence="4" id="KW-1185">Reference proteome</keyword>
<feature type="transmembrane region" description="Helical" evidence="2">
    <location>
        <begin position="72"/>
        <end position="93"/>
    </location>
</feature>
<dbReference type="EMBL" id="PYYB01000001">
    <property type="protein sequence ID" value="PTL58333.1"/>
    <property type="molecule type" value="Genomic_DNA"/>
</dbReference>
<keyword evidence="2" id="KW-0472">Membrane</keyword>
<feature type="transmembrane region" description="Helical" evidence="2">
    <location>
        <begin position="24"/>
        <end position="46"/>
    </location>
</feature>